<dbReference type="Proteomes" id="UP000483362">
    <property type="component" value="Unassembled WGS sequence"/>
</dbReference>
<evidence type="ECO:0000313" key="2">
    <source>
        <dbReference type="Proteomes" id="UP000483362"/>
    </source>
</evidence>
<dbReference type="EMBL" id="VULT01000001">
    <property type="protein sequence ID" value="MSS16238.1"/>
    <property type="molecule type" value="Genomic_DNA"/>
</dbReference>
<dbReference type="AlphaFoldDB" id="A0A6L5XAH3"/>
<proteinExistence type="predicted"/>
<organism evidence="1 2">
    <name type="scientific">Sodaliphilus pleomorphus</name>
    <dbReference type="NCBI Taxonomy" id="2606626"/>
    <lineage>
        <taxon>Bacteria</taxon>
        <taxon>Pseudomonadati</taxon>
        <taxon>Bacteroidota</taxon>
        <taxon>Bacteroidia</taxon>
        <taxon>Bacteroidales</taxon>
        <taxon>Muribaculaceae</taxon>
        <taxon>Sodaliphilus</taxon>
    </lineage>
</organism>
<keyword evidence="2" id="KW-1185">Reference proteome</keyword>
<accession>A0A6L5XAH3</accession>
<name>A0A6L5XAH3_9BACT</name>
<dbReference type="RefSeq" id="WP_154327975.1">
    <property type="nucleotide sequence ID" value="NZ_CP045696.1"/>
</dbReference>
<gene>
    <name evidence="1" type="ORF">FYJ29_00385</name>
</gene>
<sequence length="278" mass="31415">MATSIVETITPAKAQEYLEKFSGQNRNISKAVVDSYSLSMREGKWLLNGEPIVFDIHGVIQNGYHRLHACTKAGVPFQTFVVRGVEPEVFTTFDCGRHRTVGQLIGMQGVKHYNAVASTVQLSYRLKSGHAVGETVSATKRLGKTNSDMINYFNSDRELFIACGKFAVEMRECPILDASIIGGTTHYLTRYGGYDVEFVKNFFRMVCSYDTCKINCINLLRKRLLKNKSSKLEKMNKNVLYALIIKTWNAYVTGAGESVKILKFDTERDEYPKFILNK</sequence>
<protein>
    <submittedName>
        <fullName evidence="1">Uncharacterized protein</fullName>
    </submittedName>
</protein>
<reference evidence="1 2" key="1">
    <citation type="submission" date="2019-08" db="EMBL/GenBank/DDBJ databases">
        <title>In-depth cultivation of the pig gut microbiome towards novel bacterial diversity and tailored functional studies.</title>
        <authorList>
            <person name="Wylensek D."/>
            <person name="Hitch T.C.A."/>
            <person name="Clavel T."/>
        </authorList>
    </citation>
    <scope>NUCLEOTIDE SEQUENCE [LARGE SCALE GENOMIC DNA]</scope>
    <source>
        <strain evidence="1 2">Oil-RF-744-WCA-WT-10</strain>
    </source>
</reference>
<evidence type="ECO:0000313" key="1">
    <source>
        <dbReference type="EMBL" id="MSS16238.1"/>
    </source>
</evidence>
<comment type="caution">
    <text evidence="1">The sequence shown here is derived from an EMBL/GenBank/DDBJ whole genome shotgun (WGS) entry which is preliminary data.</text>
</comment>